<dbReference type="InterPro" id="IPR024930">
    <property type="entry name" value="Skp_dom_sf"/>
</dbReference>
<dbReference type="SUPFAM" id="SSF111384">
    <property type="entry name" value="OmpH-like"/>
    <property type="match status" value="1"/>
</dbReference>
<evidence type="ECO:0000313" key="2">
    <source>
        <dbReference type="EMBL" id="TMV13761.1"/>
    </source>
</evidence>
<accession>A0ABY2XBR9</accession>
<dbReference type="InterPro" id="IPR005632">
    <property type="entry name" value="Chaperone_Skp"/>
</dbReference>
<feature type="region of interest" description="Disordered" evidence="1">
    <location>
        <begin position="167"/>
        <end position="192"/>
    </location>
</feature>
<organism evidence="2 3">
    <name type="scientific">Arenibacterium halophilum</name>
    <dbReference type="NCBI Taxonomy" id="2583821"/>
    <lineage>
        <taxon>Bacteria</taxon>
        <taxon>Pseudomonadati</taxon>
        <taxon>Pseudomonadota</taxon>
        <taxon>Alphaproteobacteria</taxon>
        <taxon>Rhodobacterales</taxon>
        <taxon>Paracoccaceae</taxon>
        <taxon>Arenibacterium</taxon>
    </lineage>
</organism>
<proteinExistence type="predicted"/>
<dbReference type="EMBL" id="VCPC01000002">
    <property type="protein sequence ID" value="TMV13761.1"/>
    <property type="molecule type" value="Genomic_DNA"/>
</dbReference>
<protein>
    <submittedName>
        <fullName evidence="2">OmpH family outer membrane protein</fullName>
    </submittedName>
</protein>
<name>A0ABY2XBR9_9RHOB</name>
<comment type="caution">
    <text evidence="2">The sequence shown here is derived from an EMBL/GenBank/DDBJ whole genome shotgun (WGS) entry which is preliminary data.</text>
</comment>
<dbReference type="Proteomes" id="UP001191082">
    <property type="component" value="Unassembled WGS sequence"/>
</dbReference>
<dbReference type="SMART" id="SM00935">
    <property type="entry name" value="OmpH"/>
    <property type="match status" value="1"/>
</dbReference>
<dbReference type="Gene3D" id="3.30.910.20">
    <property type="entry name" value="Skp domain"/>
    <property type="match status" value="1"/>
</dbReference>
<dbReference type="Pfam" id="PF03938">
    <property type="entry name" value="OmpH"/>
    <property type="match status" value="1"/>
</dbReference>
<keyword evidence="3" id="KW-1185">Reference proteome</keyword>
<gene>
    <name evidence="2" type="ORF">FGK64_12110</name>
</gene>
<evidence type="ECO:0000256" key="1">
    <source>
        <dbReference type="SAM" id="MobiDB-lite"/>
    </source>
</evidence>
<sequence length="192" mass="20424">MALGCLGASAAQAQQLGLPQSAILTISSDRLFVDSAFGQRIAREIEADGTVLAAENRRIESELTAEELDLTERRASMDPDEFRKLADAFDAKVQTIRSVQDGKARALAQRRDEARGAFFEALRPVLAGVMQDTGAGVILERSSVFLSANATDITELAIERIDAKIGDGQGLLSGRPQTPDTTPEPGQAPAGD</sequence>
<reference evidence="2 3" key="1">
    <citation type="submission" date="2019-05" db="EMBL/GenBank/DDBJ databases">
        <title>Marivita sp. nov. isolated from sea sediment.</title>
        <authorList>
            <person name="Kim W."/>
        </authorList>
    </citation>
    <scope>NUCLEOTIDE SEQUENCE [LARGE SCALE GENOMIC DNA]</scope>
    <source>
        <strain evidence="2 3">CAU 1492</strain>
    </source>
</reference>
<evidence type="ECO:0000313" key="3">
    <source>
        <dbReference type="Proteomes" id="UP001191082"/>
    </source>
</evidence>